<dbReference type="InterPro" id="IPR012094">
    <property type="entry name" value="tRNA_Ile_lys_synt"/>
</dbReference>
<dbReference type="GO" id="GO:0005737">
    <property type="term" value="C:cytoplasm"/>
    <property type="evidence" value="ECO:0007669"/>
    <property type="project" value="UniProtKB-SubCell"/>
</dbReference>
<sequence>MTKLSPAEALAASLRGWQSTDPAGPLGIAVSGGSDSLALLYLAADWARDRGVDLHVVTVDHGLRSEAAQEAAFVTDHATSLGLPHRVLRWQGWEGQGNLMDQARRARYRLMADWARQRGLSAVLLGHTLDDQAETLMMRLARGAGVDGLAAMAAQGEQAGFPFLRPLLSVRRDALRAELTARNVTWVEDPSNDDTRFERVRMRQGLKMLAQQGVEPEALNQTAQNLAEARGALNWAVAQFAGKHVTQHAGDLAIAAKPFAELPAELQRRLLQHALGWIAGPGYAPRSEALAQLRAQALAGQGATLSGVRMTHRKGGIYLFRELAAVAELSTSVDQPFDTRWQLSGPGGADLHIAPLGAEGLLACPKPRESLRPAAALQADPAIWRDNQLISAPLAGFLQGWQAELAPNCRDFAKWTVSR</sequence>
<dbReference type="CDD" id="cd01992">
    <property type="entry name" value="TilS_N"/>
    <property type="match status" value="1"/>
</dbReference>
<evidence type="ECO:0000313" key="9">
    <source>
        <dbReference type="EMBL" id="CUH70820.1"/>
    </source>
</evidence>
<feature type="domain" description="tRNA(Ile)-lysidine/2-thiocytidine synthase N-terminal" evidence="7">
    <location>
        <begin position="27"/>
        <end position="204"/>
    </location>
</feature>
<comment type="domain">
    <text evidence="6">The N-terminal region contains the highly conserved SGGXDS motif, predicted to be a P-loop motif involved in ATP binding.</text>
</comment>
<evidence type="ECO:0000256" key="2">
    <source>
        <dbReference type="ARBA" id="ARBA00022694"/>
    </source>
</evidence>
<comment type="catalytic activity">
    <reaction evidence="5 6">
        <text>cytidine(34) in tRNA(Ile2) + L-lysine + ATP = lysidine(34) in tRNA(Ile2) + AMP + diphosphate + H(+)</text>
        <dbReference type="Rhea" id="RHEA:43744"/>
        <dbReference type="Rhea" id="RHEA-COMP:10625"/>
        <dbReference type="Rhea" id="RHEA-COMP:10670"/>
        <dbReference type="ChEBI" id="CHEBI:15378"/>
        <dbReference type="ChEBI" id="CHEBI:30616"/>
        <dbReference type="ChEBI" id="CHEBI:32551"/>
        <dbReference type="ChEBI" id="CHEBI:33019"/>
        <dbReference type="ChEBI" id="CHEBI:82748"/>
        <dbReference type="ChEBI" id="CHEBI:83665"/>
        <dbReference type="ChEBI" id="CHEBI:456215"/>
        <dbReference type="EC" id="6.3.4.19"/>
    </reaction>
</comment>
<evidence type="ECO:0000256" key="6">
    <source>
        <dbReference type="HAMAP-Rule" id="MF_01161"/>
    </source>
</evidence>
<comment type="function">
    <text evidence="6">Ligates lysine onto the cytidine present at position 34 of the AUA codon-specific tRNA(Ile) that contains the anticodon CAU, in an ATP-dependent manner. Cytidine is converted to lysidine, thus changing the amino acid specificity of the tRNA from methionine to isoleucine.</text>
</comment>
<dbReference type="Gene3D" id="3.40.50.620">
    <property type="entry name" value="HUPs"/>
    <property type="match status" value="1"/>
</dbReference>
<dbReference type="EMBL" id="CYSB01000030">
    <property type="protein sequence ID" value="CUH68023.1"/>
    <property type="molecule type" value="Genomic_DNA"/>
</dbReference>
<dbReference type="NCBIfam" id="TIGR02432">
    <property type="entry name" value="lysidine_TilS_N"/>
    <property type="match status" value="1"/>
</dbReference>
<dbReference type="GO" id="GO:0006400">
    <property type="term" value="P:tRNA modification"/>
    <property type="evidence" value="ECO:0007669"/>
    <property type="project" value="UniProtKB-UniRule"/>
</dbReference>
<dbReference type="PANTHER" id="PTHR43033:SF1">
    <property type="entry name" value="TRNA(ILE)-LYSIDINE SYNTHASE-RELATED"/>
    <property type="match status" value="1"/>
</dbReference>
<evidence type="ECO:0000313" key="11">
    <source>
        <dbReference type="Proteomes" id="UP000051887"/>
    </source>
</evidence>
<evidence type="ECO:0000313" key="8">
    <source>
        <dbReference type="EMBL" id="CUH68023.1"/>
    </source>
</evidence>
<dbReference type="InterPro" id="IPR012795">
    <property type="entry name" value="tRNA_Ile_lys_synt_N"/>
</dbReference>
<dbReference type="RefSeq" id="WP_082626152.1">
    <property type="nucleotide sequence ID" value="NZ_CYSB01000030.1"/>
</dbReference>
<evidence type="ECO:0000256" key="4">
    <source>
        <dbReference type="ARBA" id="ARBA00022840"/>
    </source>
</evidence>
<evidence type="ECO:0000313" key="10">
    <source>
        <dbReference type="Proteomes" id="UP000051086"/>
    </source>
</evidence>
<accession>A0A0P1FJF5</accession>
<gene>
    <name evidence="6 9" type="primary">tilS</name>
    <name evidence="8" type="ORF">TL5118_02441</name>
    <name evidence="9" type="ORF">TL5120_00600</name>
</gene>
<keyword evidence="10" id="KW-1185">Reference proteome</keyword>
<evidence type="ECO:0000259" key="7">
    <source>
        <dbReference type="Pfam" id="PF01171"/>
    </source>
</evidence>
<dbReference type="HAMAP" id="MF_01161">
    <property type="entry name" value="tRNA_Ile_lys_synt"/>
    <property type="match status" value="1"/>
</dbReference>
<keyword evidence="4 6" id="KW-0067">ATP-binding</keyword>
<dbReference type="GO" id="GO:0032267">
    <property type="term" value="F:tRNA(Ile)-lysidine synthase activity"/>
    <property type="evidence" value="ECO:0007669"/>
    <property type="project" value="UniProtKB-EC"/>
</dbReference>
<proteinExistence type="inferred from homology"/>
<reference evidence="9 11" key="1">
    <citation type="submission" date="2015-09" db="EMBL/GenBank/DDBJ databases">
        <authorList>
            <consortium name="Swine Surveillance"/>
        </authorList>
    </citation>
    <scope>NUCLEOTIDE SEQUENCE [LARGE SCALE GENOMIC DNA]</scope>
    <source>
        <strain evidence="9 11">5120</strain>
    </source>
</reference>
<dbReference type="PANTHER" id="PTHR43033">
    <property type="entry name" value="TRNA(ILE)-LYSIDINE SYNTHASE-RELATED"/>
    <property type="match status" value="1"/>
</dbReference>
<dbReference type="EMBL" id="CYSC01000015">
    <property type="protein sequence ID" value="CUH70820.1"/>
    <property type="molecule type" value="Genomic_DNA"/>
</dbReference>
<name>A0A0P1FJF5_9RHOB</name>
<dbReference type="AlphaFoldDB" id="A0A0P1FJF5"/>
<evidence type="ECO:0000256" key="1">
    <source>
        <dbReference type="ARBA" id="ARBA00022598"/>
    </source>
</evidence>
<dbReference type="SUPFAM" id="SSF52402">
    <property type="entry name" value="Adenine nucleotide alpha hydrolases-like"/>
    <property type="match status" value="1"/>
</dbReference>
<dbReference type="OrthoDB" id="9807403at2"/>
<evidence type="ECO:0000256" key="5">
    <source>
        <dbReference type="ARBA" id="ARBA00048539"/>
    </source>
</evidence>
<keyword evidence="6" id="KW-0963">Cytoplasm</keyword>
<comment type="subcellular location">
    <subcellularLocation>
        <location evidence="6">Cytoplasm</location>
    </subcellularLocation>
</comment>
<organism evidence="9 11">
    <name type="scientific">Thalassovita autumnalis</name>
    <dbReference type="NCBI Taxonomy" id="2072972"/>
    <lineage>
        <taxon>Bacteria</taxon>
        <taxon>Pseudomonadati</taxon>
        <taxon>Pseudomonadota</taxon>
        <taxon>Alphaproteobacteria</taxon>
        <taxon>Rhodobacterales</taxon>
        <taxon>Roseobacteraceae</taxon>
        <taxon>Thalassovita</taxon>
    </lineage>
</organism>
<keyword evidence="1 6" id="KW-0436">Ligase</keyword>
<dbReference type="InterPro" id="IPR011063">
    <property type="entry name" value="TilS/TtcA_N"/>
</dbReference>
<dbReference type="Proteomes" id="UP000051086">
    <property type="component" value="Unassembled WGS sequence"/>
</dbReference>
<feature type="binding site" evidence="6">
    <location>
        <begin position="31"/>
        <end position="36"/>
    </location>
    <ligand>
        <name>ATP</name>
        <dbReference type="ChEBI" id="CHEBI:30616"/>
    </ligand>
</feature>
<dbReference type="GO" id="GO:0005524">
    <property type="term" value="F:ATP binding"/>
    <property type="evidence" value="ECO:0007669"/>
    <property type="project" value="UniProtKB-UniRule"/>
</dbReference>
<dbReference type="EC" id="6.3.4.19" evidence="6"/>
<dbReference type="Proteomes" id="UP000051887">
    <property type="component" value="Unassembled WGS sequence"/>
</dbReference>
<keyword evidence="2 6" id="KW-0819">tRNA processing</keyword>
<dbReference type="InterPro" id="IPR014729">
    <property type="entry name" value="Rossmann-like_a/b/a_fold"/>
</dbReference>
<keyword evidence="3 6" id="KW-0547">Nucleotide-binding</keyword>
<protein>
    <recommendedName>
        <fullName evidence="6">tRNA(Ile)-lysidine synthase</fullName>
        <ecNumber evidence="6">6.3.4.19</ecNumber>
    </recommendedName>
    <alternativeName>
        <fullName evidence="6">tRNA(Ile)-2-lysyl-cytidine synthase</fullName>
    </alternativeName>
    <alternativeName>
        <fullName evidence="6">tRNA(Ile)-lysidine synthetase</fullName>
    </alternativeName>
</protein>
<comment type="similarity">
    <text evidence="6">Belongs to the tRNA(Ile)-lysidine synthase family.</text>
</comment>
<evidence type="ECO:0000256" key="3">
    <source>
        <dbReference type="ARBA" id="ARBA00022741"/>
    </source>
</evidence>
<dbReference type="Pfam" id="PF01171">
    <property type="entry name" value="ATP_bind_3"/>
    <property type="match status" value="1"/>
</dbReference>
<reference evidence="8 10" key="2">
    <citation type="submission" date="2015-09" db="EMBL/GenBank/DDBJ databases">
        <authorList>
            <person name="Rodrigo-Torres L."/>
            <person name="Arahal D.R."/>
        </authorList>
    </citation>
    <scope>NUCLEOTIDE SEQUENCE [LARGE SCALE GENOMIC DNA]</scope>
    <source>
        <strain evidence="8 10">CECT 5118</strain>
    </source>
</reference>